<feature type="region of interest" description="Disordered" evidence="1">
    <location>
        <begin position="44"/>
        <end position="78"/>
    </location>
</feature>
<evidence type="ECO:0000256" key="1">
    <source>
        <dbReference type="SAM" id="MobiDB-lite"/>
    </source>
</evidence>
<feature type="compositionally biased region" description="Pro residues" evidence="1">
    <location>
        <begin position="50"/>
        <end position="60"/>
    </location>
</feature>
<reference evidence="2" key="1">
    <citation type="journal article" date="2013" name="Nature">
        <title>Draft genome of the wheat A-genome progenitor Triticum urartu.</title>
        <authorList>
            <person name="Ling H.Q."/>
            <person name="Zhao S."/>
            <person name="Liu D."/>
            <person name="Wang J."/>
            <person name="Sun H."/>
            <person name="Zhang C."/>
            <person name="Fan H."/>
            <person name="Li D."/>
            <person name="Dong L."/>
            <person name="Tao Y."/>
            <person name="Gao C."/>
            <person name="Wu H."/>
            <person name="Li Y."/>
            <person name="Cui Y."/>
            <person name="Guo X."/>
            <person name="Zheng S."/>
            <person name="Wang B."/>
            <person name="Yu K."/>
            <person name="Liang Q."/>
            <person name="Yang W."/>
            <person name="Lou X."/>
            <person name="Chen J."/>
            <person name="Feng M."/>
            <person name="Jian J."/>
            <person name="Zhang X."/>
            <person name="Luo G."/>
            <person name="Jiang Y."/>
            <person name="Liu J."/>
            <person name="Wang Z."/>
            <person name="Sha Y."/>
            <person name="Zhang B."/>
            <person name="Wu H."/>
            <person name="Tang D."/>
            <person name="Shen Q."/>
            <person name="Xue P."/>
            <person name="Zou S."/>
            <person name="Wang X."/>
            <person name="Liu X."/>
            <person name="Wang F."/>
            <person name="Yang Y."/>
            <person name="An X."/>
            <person name="Dong Z."/>
            <person name="Zhang K."/>
            <person name="Zhang X."/>
            <person name="Luo M.C."/>
            <person name="Dvorak J."/>
            <person name="Tong Y."/>
            <person name="Wang J."/>
            <person name="Yang H."/>
            <person name="Li Z."/>
            <person name="Wang D."/>
            <person name="Zhang A."/>
            <person name="Wang J."/>
        </authorList>
    </citation>
    <scope>NUCLEOTIDE SEQUENCE</scope>
</reference>
<dbReference type="EMBL" id="KD250589">
    <property type="protein sequence ID" value="EMS48578.1"/>
    <property type="molecule type" value="Genomic_DNA"/>
</dbReference>
<dbReference type="AlphaFoldDB" id="M7YE40"/>
<evidence type="ECO:0000313" key="2">
    <source>
        <dbReference type="EMBL" id="EMS48578.1"/>
    </source>
</evidence>
<protein>
    <submittedName>
        <fullName evidence="2">Uncharacterized protein</fullName>
    </submittedName>
</protein>
<gene>
    <name evidence="2" type="ORF">TRIUR3_18897</name>
</gene>
<name>M7YE40_TRIUA</name>
<feature type="compositionally biased region" description="Low complexity" evidence="1">
    <location>
        <begin position="61"/>
        <end position="78"/>
    </location>
</feature>
<sequence>MAPLPPLLLVATYPPRPRRRQQQQLLHPLAATVHLRLELSEKTPAVASPPSLPRLPPPGTAPLTGSTSSGSSRLLQTSSSPCQASVAAAASLVSTGRHRVALPSPPDFIQVPLNPVDVKLRQYRLRGFAKYPTGKTNARTTSYRNKEVLSEPCMTTIARTRPATPETPSITTTLNGFGFVKFLFDTVYRYRRPNFYKMCTTTVAEYPCNGTVKFDYLRVFFYFDDDMSKTTVDMYDYYVNVYPTTP</sequence>
<proteinExistence type="predicted"/>
<organism evidence="2">
    <name type="scientific">Triticum urartu</name>
    <name type="common">Red wild einkorn</name>
    <name type="synonym">Crithodium urartu</name>
    <dbReference type="NCBI Taxonomy" id="4572"/>
    <lineage>
        <taxon>Eukaryota</taxon>
        <taxon>Viridiplantae</taxon>
        <taxon>Streptophyta</taxon>
        <taxon>Embryophyta</taxon>
        <taxon>Tracheophyta</taxon>
        <taxon>Spermatophyta</taxon>
        <taxon>Magnoliopsida</taxon>
        <taxon>Liliopsida</taxon>
        <taxon>Poales</taxon>
        <taxon>Poaceae</taxon>
        <taxon>BOP clade</taxon>
        <taxon>Pooideae</taxon>
        <taxon>Triticodae</taxon>
        <taxon>Triticeae</taxon>
        <taxon>Triticinae</taxon>
        <taxon>Triticum</taxon>
    </lineage>
</organism>
<accession>M7YE40</accession>